<keyword evidence="1" id="KW-1133">Transmembrane helix</keyword>
<dbReference type="Pfam" id="PF06055">
    <property type="entry name" value="ExoD"/>
    <property type="match status" value="1"/>
</dbReference>
<dbReference type="RefSeq" id="WP_111513533.1">
    <property type="nucleotide sequence ID" value="NZ_QFYR01000001.1"/>
</dbReference>
<keyword evidence="1" id="KW-0812">Transmembrane</keyword>
<feature type="transmembrane region" description="Helical" evidence="1">
    <location>
        <begin position="169"/>
        <end position="193"/>
    </location>
</feature>
<dbReference type="AlphaFoldDB" id="A0A328AS45"/>
<accession>A0A328AS45</accession>
<sequence length="207" mass="21714">MSEPADDKAPLSAVLRDLSLNGGPRVSIGELMERFGGRAMGALLLVFGLACALPLPPGATTVFGLPLLLLAPQLLFGARAPWVPGKLRRRTMSRVDLRTGLNKALPWLERIESISRPRFSFLFGGTGQRIIGLVCTLLAFVLILPIPLGNMLPAASVTVLSLALVQRDGALALIGYALAVASVGVLVLAAGLIMHAAQHLIAIITSA</sequence>
<keyword evidence="1" id="KW-0472">Membrane</keyword>
<dbReference type="Proteomes" id="UP000249725">
    <property type="component" value="Unassembled WGS sequence"/>
</dbReference>
<keyword evidence="3" id="KW-1185">Reference proteome</keyword>
<reference evidence="3" key="1">
    <citation type="submission" date="2018-05" db="EMBL/GenBank/DDBJ databases">
        <authorList>
            <person name="Li X."/>
        </authorList>
    </citation>
    <scope>NUCLEOTIDE SEQUENCE [LARGE SCALE GENOMIC DNA]</scope>
    <source>
        <strain evidence="3">YIM 73061</strain>
    </source>
</reference>
<comment type="caution">
    <text evidence="2">The sequence shown here is derived from an EMBL/GenBank/DDBJ whole genome shotgun (WGS) entry which is preliminary data.</text>
</comment>
<protein>
    <submittedName>
        <fullName evidence="2">Exopolysaccharide biosynthesis protein</fullName>
    </submittedName>
</protein>
<dbReference type="InterPro" id="IPR010331">
    <property type="entry name" value="ExoD"/>
</dbReference>
<dbReference type="PANTHER" id="PTHR41795:SF1">
    <property type="entry name" value="EXOPOLYSACCHARIDE SYNTHESIS PROTEIN"/>
    <property type="match status" value="1"/>
</dbReference>
<gene>
    <name evidence="2" type="ORF">DJ018_03745</name>
</gene>
<organism evidence="2 3">
    <name type="scientific">Phenylobacterium deserti</name>
    <dbReference type="NCBI Taxonomy" id="1914756"/>
    <lineage>
        <taxon>Bacteria</taxon>
        <taxon>Pseudomonadati</taxon>
        <taxon>Pseudomonadota</taxon>
        <taxon>Alphaproteobacteria</taxon>
        <taxon>Caulobacterales</taxon>
        <taxon>Caulobacteraceae</taxon>
        <taxon>Phenylobacterium</taxon>
    </lineage>
</organism>
<feature type="transmembrane region" description="Helical" evidence="1">
    <location>
        <begin position="35"/>
        <end position="55"/>
    </location>
</feature>
<evidence type="ECO:0000256" key="1">
    <source>
        <dbReference type="SAM" id="Phobius"/>
    </source>
</evidence>
<evidence type="ECO:0000313" key="2">
    <source>
        <dbReference type="EMBL" id="RAK57081.1"/>
    </source>
</evidence>
<dbReference type="OrthoDB" id="8550083at2"/>
<name>A0A328AS45_9CAUL</name>
<dbReference type="EMBL" id="QFYR01000001">
    <property type="protein sequence ID" value="RAK57081.1"/>
    <property type="molecule type" value="Genomic_DNA"/>
</dbReference>
<feature type="transmembrane region" description="Helical" evidence="1">
    <location>
        <begin position="61"/>
        <end position="82"/>
    </location>
</feature>
<evidence type="ECO:0000313" key="3">
    <source>
        <dbReference type="Proteomes" id="UP000249725"/>
    </source>
</evidence>
<dbReference type="PANTHER" id="PTHR41795">
    <property type="entry name" value="EXOPOLYSACCHARIDE SYNTHESIS PROTEIN"/>
    <property type="match status" value="1"/>
</dbReference>
<feature type="transmembrane region" description="Helical" evidence="1">
    <location>
        <begin position="130"/>
        <end position="149"/>
    </location>
</feature>
<dbReference type="PIRSF" id="PIRSF033239">
    <property type="entry name" value="ExoD"/>
    <property type="match status" value="1"/>
</dbReference>
<proteinExistence type="predicted"/>